<sequence>MYFPPSFFDIMVHLIVHLVMEIKLCGLVFLWWMYSLEHYMKILKSYTHLYILNNTKEVQSYLFAHQDILKKKNPQMKKNGSLTSTTKHS</sequence>
<dbReference type="PANTHER" id="PTHR48258:SF9">
    <property type="entry name" value="OS01G0348150 PROTEIN"/>
    <property type="match status" value="1"/>
</dbReference>
<protein>
    <recommendedName>
        <fullName evidence="2">DUF4218 domain-containing protein</fullName>
    </recommendedName>
</protein>
<evidence type="ECO:0000256" key="1">
    <source>
        <dbReference type="SAM" id="Phobius"/>
    </source>
</evidence>
<dbReference type="Proteomes" id="UP000257109">
    <property type="component" value="Unassembled WGS sequence"/>
</dbReference>
<keyword evidence="4" id="KW-1185">Reference proteome</keyword>
<name>A0A371HUP8_MUCPR</name>
<dbReference type="OrthoDB" id="1397097at2759"/>
<reference evidence="3" key="1">
    <citation type="submission" date="2018-05" db="EMBL/GenBank/DDBJ databases">
        <title>Draft genome of Mucuna pruriens seed.</title>
        <authorList>
            <person name="Nnadi N.E."/>
            <person name="Vos R."/>
            <person name="Hasami M.H."/>
            <person name="Devisetty U.K."/>
            <person name="Aguiy J.C."/>
        </authorList>
    </citation>
    <scope>NUCLEOTIDE SEQUENCE [LARGE SCALE GENOMIC DNA]</scope>
    <source>
        <strain evidence="3">JCA_2017</strain>
    </source>
</reference>
<comment type="caution">
    <text evidence="3">The sequence shown here is derived from an EMBL/GenBank/DDBJ whole genome shotgun (WGS) entry which is preliminary data.</text>
</comment>
<feature type="domain" description="DUF4218" evidence="2">
    <location>
        <begin position="1"/>
        <end position="48"/>
    </location>
</feature>
<keyword evidence="1" id="KW-0812">Transmembrane</keyword>
<gene>
    <name evidence="3" type="ORF">CR513_09504</name>
</gene>
<organism evidence="3 4">
    <name type="scientific">Mucuna pruriens</name>
    <name type="common">Velvet bean</name>
    <name type="synonym">Dolichos pruriens</name>
    <dbReference type="NCBI Taxonomy" id="157652"/>
    <lineage>
        <taxon>Eukaryota</taxon>
        <taxon>Viridiplantae</taxon>
        <taxon>Streptophyta</taxon>
        <taxon>Embryophyta</taxon>
        <taxon>Tracheophyta</taxon>
        <taxon>Spermatophyta</taxon>
        <taxon>Magnoliopsida</taxon>
        <taxon>eudicotyledons</taxon>
        <taxon>Gunneridae</taxon>
        <taxon>Pentapetalae</taxon>
        <taxon>rosids</taxon>
        <taxon>fabids</taxon>
        <taxon>Fabales</taxon>
        <taxon>Fabaceae</taxon>
        <taxon>Papilionoideae</taxon>
        <taxon>50 kb inversion clade</taxon>
        <taxon>NPAAA clade</taxon>
        <taxon>indigoferoid/millettioid clade</taxon>
        <taxon>Phaseoleae</taxon>
        <taxon>Mucuna</taxon>
    </lineage>
</organism>
<accession>A0A371HUP8</accession>
<dbReference type="Pfam" id="PF13960">
    <property type="entry name" value="DUF4218"/>
    <property type="match status" value="1"/>
</dbReference>
<feature type="transmembrane region" description="Helical" evidence="1">
    <location>
        <begin position="12"/>
        <end position="34"/>
    </location>
</feature>
<dbReference type="AlphaFoldDB" id="A0A371HUP8"/>
<proteinExistence type="predicted"/>
<keyword evidence="1" id="KW-1133">Transmembrane helix</keyword>
<evidence type="ECO:0000259" key="2">
    <source>
        <dbReference type="Pfam" id="PF13960"/>
    </source>
</evidence>
<evidence type="ECO:0000313" key="3">
    <source>
        <dbReference type="EMBL" id="RDY06510.1"/>
    </source>
</evidence>
<keyword evidence="1" id="KW-0472">Membrane</keyword>
<feature type="non-terminal residue" evidence="3">
    <location>
        <position position="1"/>
    </location>
</feature>
<dbReference type="InterPro" id="IPR025452">
    <property type="entry name" value="DUF4218"/>
</dbReference>
<dbReference type="PANTHER" id="PTHR48258">
    <property type="entry name" value="DUF4218 DOMAIN-CONTAINING PROTEIN-RELATED"/>
    <property type="match status" value="1"/>
</dbReference>
<dbReference type="EMBL" id="QJKJ01001675">
    <property type="protein sequence ID" value="RDY06510.1"/>
    <property type="molecule type" value="Genomic_DNA"/>
</dbReference>
<evidence type="ECO:0000313" key="4">
    <source>
        <dbReference type="Proteomes" id="UP000257109"/>
    </source>
</evidence>